<reference evidence="1 2" key="1">
    <citation type="submission" date="2023-03" db="EMBL/GenBank/DDBJ databases">
        <authorList>
            <person name="Pearce D."/>
        </authorList>
    </citation>
    <scope>NUCLEOTIDE SEQUENCE [LARGE SCALE GENOMIC DNA]</scope>
    <source>
        <strain evidence="1">Msz</strain>
    </source>
</reference>
<dbReference type="EMBL" id="OX458333">
    <property type="protein sequence ID" value="CAI8886506.1"/>
    <property type="molecule type" value="Genomic_DNA"/>
</dbReference>
<name>A0ABN8X5P9_9GAMM</name>
<dbReference type="RefSeq" id="WP_036269109.1">
    <property type="nucleotide sequence ID" value="NZ_OX458333.1"/>
</dbReference>
<dbReference type="Proteomes" id="UP001162030">
    <property type="component" value="Chromosome"/>
</dbReference>
<accession>A0ABN8X5P9</accession>
<organism evidence="1 2">
    <name type="scientific">Methylocaldum szegediense</name>
    <dbReference type="NCBI Taxonomy" id="73780"/>
    <lineage>
        <taxon>Bacteria</taxon>
        <taxon>Pseudomonadati</taxon>
        <taxon>Pseudomonadota</taxon>
        <taxon>Gammaproteobacteria</taxon>
        <taxon>Methylococcales</taxon>
        <taxon>Methylococcaceae</taxon>
        <taxon>Methylocaldum</taxon>
    </lineage>
</organism>
<evidence type="ECO:0000313" key="2">
    <source>
        <dbReference type="Proteomes" id="UP001162030"/>
    </source>
</evidence>
<sequence length="78" mass="8889">MTDQFRAPADSAPSPDALEETLRFLLMRYARNPSPSIAGHIAACLDTLLAHPEFKAAPDDRCTYHRMRSYWRLVERLG</sequence>
<proteinExistence type="predicted"/>
<protein>
    <submittedName>
        <fullName evidence="1">Uncharacterized protein</fullName>
    </submittedName>
</protein>
<keyword evidence="2" id="KW-1185">Reference proteome</keyword>
<evidence type="ECO:0000313" key="1">
    <source>
        <dbReference type="EMBL" id="CAI8886506.1"/>
    </source>
</evidence>
<gene>
    <name evidence="1" type="ORF">MSZNOR_3159</name>
</gene>